<protein>
    <submittedName>
        <fullName evidence="2">Uncharacterized protein</fullName>
    </submittedName>
</protein>
<evidence type="ECO:0000256" key="1">
    <source>
        <dbReference type="SAM" id="Phobius"/>
    </source>
</evidence>
<keyword evidence="1" id="KW-0812">Transmembrane</keyword>
<keyword evidence="1" id="KW-1133">Transmembrane helix</keyword>
<accession>A0A136II17</accession>
<feature type="transmembrane region" description="Helical" evidence="1">
    <location>
        <begin position="50"/>
        <end position="69"/>
    </location>
</feature>
<name>A0A136II17_9PEZI</name>
<organism evidence="2 3">
    <name type="scientific">Microdochium bolleyi</name>
    <dbReference type="NCBI Taxonomy" id="196109"/>
    <lineage>
        <taxon>Eukaryota</taxon>
        <taxon>Fungi</taxon>
        <taxon>Dikarya</taxon>
        <taxon>Ascomycota</taxon>
        <taxon>Pezizomycotina</taxon>
        <taxon>Sordariomycetes</taxon>
        <taxon>Xylariomycetidae</taxon>
        <taxon>Xylariales</taxon>
        <taxon>Microdochiaceae</taxon>
        <taxon>Microdochium</taxon>
    </lineage>
</organism>
<evidence type="ECO:0000313" key="3">
    <source>
        <dbReference type="Proteomes" id="UP000070501"/>
    </source>
</evidence>
<feature type="transmembrane region" description="Helical" evidence="1">
    <location>
        <begin position="24"/>
        <end position="44"/>
    </location>
</feature>
<dbReference type="AlphaFoldDB" id="A0A136II17"/>
<keyword evidence="3" id="KW-1185">Reference proteome</keyword>
<proteinExistence type="predicted"/>
<gene>
    <name evidence="2" type="ORF">Micbo1qcDRAFT_170103</name>
</gene>
<dbReference type="Proteomes" id="UP000070501">
    <property type="component" value="Unassembled WGS sequence"/>
</dbReference>
<sequence>MQSDQIANNAEICRAHRRTAVVRGLSKPVAVMLVTAQGIIFSSLGPLRSLIRGSGADFALLLLALLLRLRL</sequence>
<feature type="non-terminal residue" evidence="2">
    <location>
        <position position="71"/>
    </location>
</feature>
<evidence type="ECO:0000313" key="2">
    <source>
        <dbReference type="EMBL" id="KXJ84620.1"/>
    </source>
</evidence>
<dbReference type="EMBL" id="KQ964380">
    <property type="protein sequence ID" value="KXJ84620.1"/>
    <property type="molecule type" value="Genomic_DNA"/>
</dbReference>
<keyword evidence="1" id="KW-0472">Membrane</keyword>
<dbReference type="InParanoid" id="A0A136II17"/>
<reference evidence="3" key="1">
    <citation type="submission" date="2016-02" db="EMBL/GenBank/DDBJ databases">
        <title>Draft genome sequence of Microdochium bolleyi, a fungal endophyte of beachgrass.</title>
        <authorList>
            <consortium name="DOE Joint Genome Institute"/>
            <person name="David A.S."/>
            <person name="May G."/>
            <person name="Haridas S."/>
            <person name="Lim J."/>
            <person name="Wang M."/>
            <person name="Labutti K."/>
            <person name="Lipzen A."/>
            <person name="Barry K."/>
            <person name="Grigoriev I.V."/>
        </authorList>
    </citation>
    <scope>NUCLEOTIDE SEQUENCE [LARGE SCALE GENOMIC DNA]</scope>
    <source>
        <strain evidence="3">J235TASD1</strain>
    </source>
</reference>